<dbReference type="Proteomes" id="UP001153737">
    <property type="component" value="Chromosome 2"/>
</dbReference>
<organism evidence="2 3">
    <name type="scientific">Phaedon cochleariae</name>
    <name type="common">Mustard beetle</name>
    <dbReference type="NCBI Taxonomy" id="80249"/>
    <lineage>
        <taxon>Eukaryota</taxon>
        <taxon>Metazoa</taxon>
        <taxon>Ecdysozoa</taxon>
        <taxon>Arthropoda</taxon>
        <taxon>Hexapoda</taxon>
        <taxon>Insecta</taxon>
        <taxon>Pterygota</taxon>
        <taxon>Neoptera</taxon>
        <taxon>Endopterygota</taxon>
        <taxon>Coleoptera</taxon>
        <taxon>Polyphaga</taxon>
        <taxon>Cucujiformia</taxon>
        <taxon>Chrysomeloidea</taxon>
        <taxon>Chrysomelidae</taxon>
        <taxon>Chrysomelinae</taxon>
        <taxon>Chrysomelini</taxon>
        <taxon>Phaedon</taxon>
    </lineage>
</organism>
<evidence type="ECO:0000256" key="1">
    <source>
        <dbReference type="SAM" id="MobiDB-lite"/>
    </source>
</evidence>
<gene>
    <name evidence="2" type="ORF">PHAECO_LOCUS6877</name>
</gene>
<dbReference type="AlphaFoldDB" id="A0A9N9SE71"/>
<feature type="compositionally biased region" description="Low complexity" evidence="1">
    <location>
        <begin position="227"/>
        <end position="240"/>
    </location>
</feature>
<evidence type="ECO:0000313" key="3">
    <source>
        <dbReference type="Proteomes" id="UP001153737"/>
    </source>
</evidence>
<dbReference type="EMBL" id="OU896708">
    <property type="protein sequence ID" value="CAG9818551.1"/>
    <property type="molecule type" value="Genomic_DNA"/>
</dbReference>
<evidence type="ECO:0000313" key="2">
    <source>
        <dbReference type="EMBL" id="CAG9818551.1"/>
    </source>
</evidence>
<keyword evidence="3" id="KW-1185">Reference proteome</keyword>
<sequence length="530" mass="59978">MRLEHLIDTATLRLLNEGDFESIVKPIGLRVKLRENWKIWTDNLNKASQSVMSENLDIGDIPIVLDIADDLITGPDGFTNQGDIQSLTQVAENLTTPSCGTDIGVSLQPDFVKTVLNASVDGRAILAAGKQNNILKEAQRKELSRLLIRQMLANDPAYKIQSVTFTRIALQIVSIFSKESASLYFASSLAASKYQKKKNASGVLYEAYISRRRKLRELGVLPRGRSRSSSSTSLRQDSPRPSTSRGPEPEENSILDEHLKWLANSVEPWALVELYWKETAAFRLKQIEIERESISEYFKRYPVLKQHQGYKLLLEDFTILYPDTENHLYSNVINFKESLVNLAVERKRSSRDPEYRRQLDIYLSAVSEEPGKNNSGIAILLLLPYLLSVPPAIKKQGKQTWKPSRSEVRDAFITQVPTEADILPTLEARKNKYKGLGRSFQPLIVIVGQTLEEANRFHVIVDDTIYNFTSAIGAVDGAFKIFHATGACYPEEATDLWLLIQVAFYKIRTKYDRLSQSIKHLLTDLGQPFE</sequence>
<accession>A0A9N9SE71</accession>
<protein>
    <submittedName>
        <fullName evidence="2">Uncharacterized protein</fullName>
    </submittedName>
</protein>
<name>A0A9N9SE71_PHACE</name>
<feature type="region of interest" description="Disordered" evidence="1">
    <location>
        <begin position="221"/>
        <end position="251"/>
    </location>
</feature>
<dbReference type="OrthoDB" id="3598281at2759"/>
<reference evidence="2" key="1">
    <citation type="submission" date="2022-01" db="EMBL/GenBank/DDBJ databases">
        <authorList>
            <person name="King R."/>
        </authorList>
    </citation>
    <scope>NUCLEOTIDE SEQUENCE</scope>
</reference>
<reference evidence="2" key="2">
    <citation type="submission" date="2022-10" db="EMBL/GenBank/DDBJ databases">
        <authorList>
            <consortium name="ENA_rothamsted_submissions"/>
            <consortium name="culmorum"/>
            <person name="King R."/>
        </authorList>
    </citation>
    <scope>NUCLEOTIDE SEQUENCE</scope>
</reference>
<proteinExistence type="predicted"/>